<gene>
    <name evidence="4" type="primary">LOC127354089</name>
</gene>
<dbReference type="GO" id="GO:0051015">
    <property type="term" value="F:actin filament binding"/>
    <property type="evidence" value="ECO:0007669"/>
    <property type="project" value="TreeGrafter"/>
</dbReference>
<feature type="compositionally biased region" description="Basic and acidic residues" evidence="2">
    <location>
        <begin position="566"/>
        <end position="592"/>
    </location>
</feature>
<dbReference type="PANTHER" id="PTHR17271">
    <property type="entry name" value="PLECKSTRIN HOMOLOGY PH DOMAIN-CONTAINING PROTEIN"/>
    <property type="match status" value="1"/>
</dbReference>
<evidence type="ECO:0000256" key="1">
    <source>
        <dbReference type="SAM" id="Coils"/>
    </source>
</evidence>
<feature type="compositionally biased region" description="Polar residues" evidence="2">
    <location>
        <begin position="596"/>
        <end position="605"/>
    </location>
</feature>
<evidence type="ECO:0000259" key="3">
    <source>
        <dbReference type="PROSITE" id="PS50003"/>
    </source>
</evidence>
<feature type="compositionally biased region" description="Polar residues" evidence="2">
    <location>
        <begin position="31"/>
        <end position="40"/>
    </location>
</feature>
<evidence type="ECO:0000313" key="4">
    <source>
        <dbReference type="Ensembl" id="ENSDLAP00005082047.1"/>
    </source>
</evidence>
<feature type="region of interest" description="Disordered" evidence="2">
    <location>
        <begin position="66"/>
        <end position="170"/>
    </location>
</feature>
<feature type="compositionally biased region" description="Low complexity" evidence="2">
    <location>
        <begin position="252"/>
        <end position="276"/>
    </location>
</feature>
<dbReference type="Proteomes" id="UP000694389">
    <property type="component" value="Unassembled WGS sequence"/>
</dbReference>
<dbReference type="GeneTree" id="ENSGT00940000157340"/>
<feature type="compositionally biased region" description="Polar residues" evidence="2">
    <location>
        <begin position="353"/>
        <end position="389"/>
    </location>
</feature>
<dbReference type="Pfam" id="PF00169">
    <property type="entry name" value="PH"/>
    <property type="match status" value="1"/>
</dbReference>
<feature type="coiled-coil region" evidence="1">
    <location>
        <begin position="1152"/>
        <end position="1186"/>
    </location>
</feature>
<feature type="compositionally biased region" description="Low complexity" evidence="2">
    <location>
        <begin position="429"/>
        <end position="447"/>
    </location>
</feature>
<dbReference type="AlphaFoldDB" id="A0A8P4KQY3"/>
<feature type="coiled-coil region" evidence="1">
    <location>
        <begin position="935"/>
        <end position="1038"/>
    </location>
</feature>
<evidence type="ECO:0000256" key="2">
    <source>
        <dbReference type="SAM" id="MobiDB-lite"/>
    </source>
</evidence>
<reference evidence="4" key="2">
    <citation type="submission" date="2025-09" db="UniProtKB">
        <authorList>
            <consortium name="Ensembl"/>
        </authorList>
    </citation>
    <scope>IDENTIFICATION</scope>
</reference>
<dbReference type="GO" id="GO:1900026">
    <property type="term" value="P:positive regulation of substrate adhesion-dependent cell spreading"/>
    <property type="evidence" value="ECO:0007669"/>
    <property type="project" value="TreeGrafter"/>
</dbReference>
<dbReference type="InterPro" id="IPR011993">
    <property type="entry name" value="PH-like_dom_sf"/>
</dbReference>
<feature type="compositionally biased region" description="Basic and acidic residues" evidence="2">
    <location>
        <begin position="341"/>
        <end position="350"/>
    </location>
</feature>
<dbReference type="GO" id="GO:0015629">
    <property type="term" value="C:actin cytoskeleton"/>
    <property type="evidence" value="ECO:0007669"/>
    <property type="project" value="TreeGrafter"/>
</dbReference>
<feature type="region of interest" description="Disordered" evidence="2">
    <location>
        <begin position="1"/>
        <end position="43"/>
    </location>
</feature>
<dbReference type="InterPro" id="IPR001849">
    <property type="entry name" value="PH_domain"/>
</dbReference>
<evidence type="ECO:0000313" key="5">
    <source>
        <dbReference type="Proteomes" id="UP000694389"/>
    </source>
</evidence>
<accession>A0A8P4KQY3</accession>
<feature type="compositionally biased region" description="Basic and acidic residues" evidence="2">
    <location>
        <begin position="796"/>
        <end position="806"/>
    </location>
</feature>
<protein>
    <recommendedName>
        <fullName evidence="3">PH domain-containing protein</fullName>
    </recommendedName>
</protein>
<dbReference type="SUPFAM" id="SSF50729">
    <property type="entry name" value="PH domain-like"/>
    <property type="match status" value="1"/>
</dbReference>
<feature type="region of interest" description="Disordered" evidence="2">
    <location>
        <begin position="566"/>
        <end position="635"/>
    </location>
</feature>
<proteinExistence type="predicted"/>
<name>A0A8P4KQY3_DICLA</name>
<feature type="region of interest" description="Disordered" evidence="2">
    <location>
        <begin position="215"/>
        <end position="457"/>
    </location>
</feature>
<feature type="compositionally biased region" description="Basic and acidic residues" evidence="2">
    <location>
        <begin position="96"/>
        <end position="166"/>
    </location>
</feature>
<sequence length="1226" mass="138893">MHLSCNTTAAPPQQDGSQQWDADDDNRPPSEVTTSASSDEVSGGWTYEWSLVHSLSPEWELNICDTDIQSSSPNQWDCPERSRSLSPERLCVAQRDMTRLDPSPHRGTERSWMDERRGRDRSRRASESRGDREQESGYFSPDRKGDGERQMEETNKRQHRYYERGHPLPSNYVLEPKACVPYRNVNLGVPSQRRNPETYMLEVWRSESPERYTYHSNFRRGTDSERNSPTRHSSVSPDRYKLTESPVETQRRSSLSRSQARSHASSHGSSQLPSHGPSRHTSGRSSPSRRRGSIASRMVSPSRATPSHRHTDSYHLQNGEYEAQKGCSRESRSGSQASNKHSLDSEKLYRNLESISRRGSSAIKQKSYEGSQASPRIRTAVNSSANTRSHNSREVSPPRNGYSTHSPTPQREPCSRDSRLSPSQESWQGSSHSLLSLPPSRGSSTSRRGADSQGLGGSLSHVAITETDNGNEGNNVVCGGRSVSNMRRGMEALLISEPKKAAVEAEEVTMTIDDYIVLADIPKIQLESEEEIPGLRRRNQSPSPCRDQKLRTYRYQDEIDIYSSRLESDERGRGRERGRDRREKCRDSENGRSSRRQSSASVHTQISDDRSGKHRSSKVKERAPPERPQTQGWMSRLDEQGKWRKLWFVLSDTSLRYYRDSEAEESDDLDGEIDLTSCVNVCDCDVEKNFGLQIQTKRAVFTLSAMTSRIRRNWVKLLKQAIQNNTHQSDTGSEKENPLSRRPSSCQPPARFTCGNSGYEHTTSISTITAANSHRADHHHQTVDGDLDTDLSPASQREEGEGWDREQAKRLEERNKWFEEGVPFSEMGSRWDSMELKRGSVPVPVIETMDSEVNMKWTEFETMSFRDMSAQSLIGAQAYQSSTPQALQSLVISQTYQSSPEEAEQPVTVSQTDISNSKGALPSINGAKTVQTNTAEALQKEALSLRKEVESIKRERAAMGIEVDSPCGPRAPCRAKLEAMEVAHRKALQELQQKHAREIRQMDEQKDRMLQEESQTAAKAMETLRAAHREELERELEKVRRLAGGAAHVDTSYRGHMPQADVLHSELDVLSERYSQTCLQLSRTEQSSRGRETELSRKERELEQLRRENQELKAKLAEEISRMRYFITGQRSDISASPGNTERSASEVETLLRAKDNEVQYLKKEISCLQNEVQSLTKEKAAAYERYKEAYVELSDMKGRSQLEMGSLNEHLRLTNAALQEGARQT</sequence>
<dbReference type="Gene3D" id="2.30.29.30">
    <property type="entry name" value="Pleckstrin-homology domain (PH domain)/Phosphotyrosine-binding domain (PTB)"/>
    <property type="match status" value="1"/>
</dbReference>
<feature type="region of interest" description="Disordered" evidence="2">
    <location>
        <begin position="1081"/>
        <end position="1100"/>
    </location>
</feature>
<keyword evidence="1" id="KW-0175">Coiled coil</keyword>
<feature type="region of interest" description="Disordered" evidence="2">
    <location>
        <begin position="725"/>
        <end position="758"/>
    </location>
</feature>
<feature type="compositionally biased region" description="Basic residues" evidence="2">
    <location>
        <begin position="277"/>
        <end position="292"/>
    </location>
</feature>
<feature type="compositionally biased region" description="Polar residues" evidence="2">
    <location>
        <begin position="1"/>
        <end position="20"/>
    </location>
</feature>
<keyword evidence="5" id="KW-1185">Reference proteome</keyword>
<feature type="domain" description="PH" evidence="3">
    <location>
        <begin position="627"/>
        <end position="723"/>
    </location>
</feature>
<feature type="region of interest" description="Disordered" evidence="2">
    <location>
        <begin position="772"/>
        <end position="806"/>
    </location>
</feature>
<dbReference type="PROSITE" id="PS50003">
    <property type="entry name" value="PH_DOMAIN"/>
    <property type="match status" value="1"/>
</dbReference>
<feature type="compositionally biased region" description="Basic and acidic residues" evidence="2">
    <location>
        <begin position="1086"/>
        <end position="1100"/>
    </location>
</feature>
<dbReference type="Ensembl" id="ENSDLAT00005078612.1">
    <property type="protein sequence ID" value="ENSDLAP00005082047.1"/>
    <property type="gene ID" value="ENSDLAG00005010277.2"/>
</dbReference>
<organism evidence="4 5">
    <name type="scientific">Dicentrarchus labrax</name>
    <name type="common">European seabass</name>
    <name type="synonym">Morone labrax</name>
    <dbReference type="NCBI Taxonomy" id="13489"/>
    <lineage>
        <taxon>Eukaryota</taxon>
        <taxon>Metazoa</taxon>
        <taxon>Chordata</taxon>
        <taxon>Craniata</taxon>
        <taxon>Vertebrata</taxon>
        <taxon>Euteleostomi</taxon>
        <taxon>Actinopterygii</taxon>
        <taxon>Neopterygii</taxon>
        <taxon>Teleostei</taxon>
        <taxon>Neoteleostei</taxon>
        <taxon>Acanthomorphata</taxon>
        <taxon>Eupercaria</taxon>
        <taxon>Moronidae</taxon>
        <taxon>Dicentrarchus</taxon>
    </lineage>
</organism>
<reference evidence="4" key="1">
    <citation type="submission" date="2025-08" db="UniProtKB">
        <authorList>
            <consortium name="Ensembl"/>
        </authorList>
    </citation>
    <scope>IDENTIFICATION</scope>
</reference>
<dbReference type="PANTHER" id="PTHR17271:SF14">
    <property type="entry name" value="TRIO AND F-ACTIN-BINDING PROTEIN-LIKE ISOFORM X1"/>
    <property type="match status" value="1"/>
</dbReference>
<dbReference type="SMART" id="SM00233">
    <property type="entry name" value="PH"/>
    <property type="match status" value="1"/>
</dbReference>
<dbReference type="InterPro" id="IPR052223">
    <property type="entry name" value="Actin_Cytoskeleton_Reg"/>
</dbReference>